<dbReference type="AlphaFoldDB" id="A0AA42ITF9"/>
<name>A0AA42ITF9_9BURK</name>
<protein>
    <submittedName>
        <fullName evidence="1">Uncharacterized protein</fullName>
    </submittedName>
</protein>
<dbReference type="EMBL" id="JAOCDZ010000001">
    <property type="protein sequence ID" value="MDH0734798.1"/>
    <property type="molecule type" value="Genomic_DNA"/>
</dbReference>
<gene>
    <name evidence="1" type="ORF">N5D93_03200</name>
</gene>
<accession>A0AA42ITF9</accession>
<reference evidence="1" key="1">
    <citation type="submission" date="2022-09" db="EMBL/GenBank/DDBJ databases">
        <title>Intensive care unit water sources are persistently colonized with multi-drug resistant bacteria and are the site of extensive horizontal gene transfer of antibiotic resistance genes.</title>
        <authorList>
            <person name="Diorio-Toth L."/>
        </authorList>
    </citation>
    <scope>NUCLEOTIDE SEQUENCE</scope>
    <source>
        <strain evidence="1">GD03843</strain>
    </source>
</reference>
<sequence length="138" mass="15212">MSIISQAVGKISGVMADRHMEKWCEQHRMNLNNGKRLVIGGLLVSEFGYLLRYYSNGALSSFENFQAIADAADGLVAQFEADFANPREYQNLNIGLSTAQANLKNLMMIVRTIAEYVNECNAQGCEARLAQGAKFNGN</sequence>
<dbReference type="Proteomes" id="UP001161094">
    <property type="component" value="Unassembled WGS sequence"/>
</dbReference>
<proteinExistence type="predicted"/>
<comment type="caution">
    <text evidence="1">The sequence shown here is derived from an EMBL/GenBank/DDBJ whole genome shotgun (WGS) entry which is preliminary data.</text>
</comment>
<organism evidence="1 2">
    <name type="scientific">Achromobacter spanius</name>
    <dbReference type="NCBI Taxonomy" id="217203"/>
    <lineage>
        <taxon>Bacteria</taxon>
        <taxon>Pseudomonadati</taxon>
        <taxon>Pseudomonadota</taxon>
        <taxon>Betaproteobacteria</taxon>
        <taxon>Burkholderiales</taxon>
        <taxon>Alcaligenaceae</taxon>
        <taxon>Achromobacter</taxon>
    </lineage>
</organism>
<evidence type="ECO:0000313" key="2">
    <source>
        <dbReference type="Proteomes" id="UP001161094"/>
    </source>
</evidence>
<evidence type="ECO:0000313" key="1">
    <source>
        <dbReference type="EMBL" id="MDH0734798.1"/>
    </source>
</evidence>
<dbReference type="RefSeq" id="WP_279993792.1">
    <property type="nucleotide sequence ID" value="NZ_JAOCDZ010000001.1"/>
</dbReference>